<dbReference type="AlphaFoldDB" id="A0A8S8XHS6"/>
<evidence type="ECO:0000256" key="1">
    <source>
        <dbReference type="ARBA" id="ARBA00001933"/>
    </source>
</evidence>
<dbReference type="HAMAP" id="MF_01376">
    <property type="entry name" value="PhnW_aminotrans_5"/>
    <property type="match status" value="1"/>
</dbReference>
<comment type="similarity">
    <text evidence="7">Belongs to the class-V pyridoxal-phosphate-dependent aminotransferase family. PhnW subfamily.</text>
</comment>
<feature type="binding site" evidence="8">
    <location>
        <position position="333"/>
    </location>
    <ligand>
        <name>substrate</name>
    </ligand>
</feature>
<dbReference type="NCBIfam" id="TIGR03301">
    <property type="entry name" value="PhnW-AepZ"/>
    <property type="match status" value="1"/>
</dbReference>
<dbReference type="InterPro" id="IPR015424">
    <property type="entry name" value="PyrdxlP-dep_Trfase"/>
</dbReference>
<dbReference type="InterPro" id="IPR015422">
    <property type="entry name" value="PyrdxlP-dep_Trfase_small"/>
</dbReference>
<keyword evidence="3 7" id="KW-0808">Transferase</keyword>
<organism evidence="11 12">
    <name type="scientific">Roseiterribacter gracilis</name>
    <dbReference type="NCBI Taxonomy" id="2812848"/>
    <lineage>
        <taxon>Bacteria</taxon>
        <taxon>Pseudomonadati</taxon>
        <taxon>Pseudomonadota</taxon>
        <taxon>Alphaproteobacteria</taxon>
        <taxon>Rhodospirillales</taxon>
        <taxon>Roseiterribacteraceae</taxon>
        <taxon>Roseiterribacter</taxon>
    </lineage>
</organism>
<keyword evidence="2 7" id="KW-0032">Aminotransferase</keyword>
<dbReference type="InterPro" id="IPR012703">
    <property type="entry name" value="NH2EtPonate_pyrv_transaminase"/>
</dbReference>
<name>A0A8S8XHS6_9PROT</name>
<evidence type="ECO:0000313" key="12">
    <source>
        <dbReference type="Proteomes" id="UP000681075"/>
    </source>
</evidence>
<evidence type="ECO:0000256" key="3">
    <source>
        <dbReference type="ARBA" id="ARBA00022679"/>
    </source>
</evidence>
<keyword evidence="4 7" id="KW-0663">Pyridoxal phosphate</keyword>
<evidence type="ECO:0000256" key="7">
    <source>
        <dbReference type="HAMAP-Rule" id="MF_01376"/>
    </source>
</evidence>
<dbReference type="InterPro" id="IPR015421">
    <property type="entry name" value="PyrdxlP-dep_Trfase_major"/>
</dbReference>
<comment type="caution">
    <text evidence="11">The sequence shown here is derived from an EMBL/GenBank/DDBJ whole genome shotgun (WGS) entry which is preliminary data.</text>
</comment>
<evidence type="ECO:0000256" key="6">
    <source>
        <dbReference type="ARBA" id="ARBA00049460"/>
    </source>
</evidence>
<dbReference type="EMBL" id="BOPV01000001">
    <property type="protein sequence ID" value="GIL40816.1"/>
    <property type="molecule type" value="Genomic_DNA"/>
</dbReference>
<dbReference type="GO" id="GO:0047304">
    <property type="term" value="F:2-aminoethylphosphonate-pyruvate transaminase activity"/>
    <property type="evidence" value="ECO:0007669"/>
    <property type="project" value="UniProtKB-UniRule"/>
</dbReference>
<dbReference type="PIRSF" id="PIRSF000524">
    <property type="entry name" value="SPT"/>
    <property type="match status" value="1"/>
</dbReference>
<dbReference type="InterPro" id="IPR024169">
    <property type="entry name" value="SP_NH2Trfase/AEP_transaminase"/>
</dbReference>
<evidence type="ECO:0000256" key="8">
    <source>
        <dbReference type="PIRSR" id="PIRSR000524-1"/>
    </source>
</evidence>
<comment type="catalytic activity">
    <reaction evidence="6 7">
        <text>(2-aminoethyl)phosphonate + pyruvate = phosphonoacetaldehyde + L-alanine</text>
        <dbReference type="Rhea" id="RHEA:17021"/>
        <dbReference type="ChEBI" id="CHEBI:15361"/>
        <dbReference type="ChEBI" id="CHEBI:57418"/>
        <dbReference type="ChEBI" id="CHEBI:57972"/>
        <dbReference type="ChEBI" id="CHEBI:58383"/>
        <dbReference type="EC" id="2.6.1.37"/>
    </reaction>
</comment>
<comment type="function">
    <text evidence="7">Involved in phosphonate degradation.</text>
</comment>
<evidence type="ECO:0000256" key="4">
    <source>
        <dbReference type="ARBA" id="ARBA00022898"/>
    </source>
</evidence>
<protein>
    <recommendedName>
        <fullName evidence="7">2-aminoethylphosphonate--pyruvate transaminase</fullName>
        <ecNumber evidence="7">2.6.1.37</ecNumber>
    </recommendedName>
    <alternativeName>
        <fullName evidence="7">2-aminoethylphosphonate aminotransferase</fullName>
    </alternativeName>
    <alternativeName>
        <fullName evidence="7">AEP transaminase</fullName>
        <shortName evidence="7">AEPT</shortName>
    </alternativeName>
</protein>
<dbReference type="Pfam" id="PF00266">
    <property type="entry name" value="Aminotran_5"/>
    <property type="match status" value="1"/>
</dbReference>
<evidence type="ECO:0000256" key="9">
    <source>
        <dbReference type="PIRSR" id="PIRSR000524-50"/>
    </source>
</evidence>
<feature type="modified residue" description="N6-(pyridoxal phosphate)lysine" evidence="7 9">
    <location>
        <position position="188"/>
    </location>
</feature>
<evidence type="ECO:0000256" key="2">
    <source>
        <dbReference type="ARBA" id="ARBA00022576"/>
    </source>
</evidence>
<dbReference type="NCBIfam" id="TIGR02326">
    <property type="entry name" value="transamin_PhnW"/>
    <property type="match status" value="1"/>
</dbReference>
<reference evidence="11" key="1">
    <citation type="submission" date="2021-02" db="EMBL/GenBank/DDBJ databases">
        <title>Genome sequence of Rhodospirillales sp. strain TMPK1 isolated from soil.</title>
        <authorList>
            <person name="Nakai R."/>
            <person name="Kusada H."/>
            <person name="Tamaki H."/>
        </authorList>
    </citation>
    <scope>NUCLEOTIDE SEQUENCE</scope>
    <source>
        <strain evidence="11">TMPK1</strain>
    </source>
</reference>
<dbReference type="Proteomes" id="UP000681075">
    <property type="component" value="Unassembled WGS sequence"/>
</dbReference>
<dbReference type="Gene3D" id="3.40.640.10">
    <property type="entry name" value="Type I PLP-dependent aspartate aminotransferase-like (Major domain)"/>
    <property type="match status" value="1"/>
</dbReference>
<evidence type="ECO:0000313" key="11">
    <source>
        <dbReference type="EMBL" id="GIL40816.1"/>
    </source>
</evidence>
<accession>A0A8S8XHS6</accession>
<comment type="subunit">
    <text evidence="7">Homodimer.</text>
</comment>
<dbReference type="NCBIfam" id="NF010006">
    <property type="entry name" value="PRK13479.1"/>
    <property type="match status" value="1"/>
</dbReference>
<proteinExistence type="inferred from homology"/>
<keyword evidence="5 7" id="KW-0670">Pyruvate</keyword>
<gene>
    <name evidence="7 11" type="primary">phnW</name>
    <name evidence="11" type="ORF">TMPK1_30530</name>
</gene>
<dbReference type="InterPro" id="IPR000192">
    <property type="entry name" value="Aminotrans_V_dom"/>
</dbReference>
<dbReference type="PANTHER" id="PTHR42778">
    <property type="entry name" value="2-AMINOETHYLPHOSPHONATE--PYRUVATE TRANSAMINASE"/>
    <property type="match status" value="1"/>
</dbReference>
<evidence type="ECO:0000259" key="10">
    <source>
        <dbReference type="Pfam" id="PF00266"/>
    </source>
</evidence>
<dbReference type="GO" id="GO:0019700">
    <property type="term" value="P:organic phosphonate catabolic process"/>
    <property type="evidence" value="ECO:0007669"/>
    <property type="project" value="UniProtKB-UniRule"/>
</dbReference>
<dbReference type="EC" id="2.6.1.37" evidence="7"/>
<dbReference type="RefSeq" id="WP_420244031.1">
    <property type="nucleotide sequence ID" value="NZ_BOPV01000001.1"/>
</dbReference>
<dbReference type="SUPFAM" id="SSF53383">
    <property type="entry name" value="PLP-dependent transferases"/>
    <property type="match status" value="1"/>
</dbReference>
<dbReference type="PANTHER" id="PTHR42778:SF1">
    <property type="entry name" value="2-AMINOETHYLPHOSPHONATE--PYRUVATE TRANSAMINASE"/>
    <property type="match status" value="1"/>
</dbReference>
<dbReference type="Gene3D" id="3.90.1150.10">
    <property type="entry name" value="Aspartate Aminotransferase, domain 1"/>
    <property type="match status" value="1"/>
</dbReference>
<keyword evidence="12" id="KW-1185">Reference proteome</keyword>
<sequence length="367" mass="39697">MRTLLLTPGPLTTTDEVRAAMNRDWGSRDEEFVTMSERVRARLASLYGYERSHVAVPVQGSGTFGVEAALQTTVPRDAHLLVAINGAYGRRIVTIAERYGRRVSKIDVGDEAALDPAAIAHALANDPSITDVAVVYVETTCGVLNPLAEIASVVHRAGKRLFVDAMSGFGSLPLAGLQFTTLVASSNKGLESAPGLAFALIDRAHLERCERNATSLALDLFAQWRGFERDGQWRFTPPVQIVAALDKALDLLEREGGQAARQKRYETNCATLIAGLQQLGYASLLDPAIQAPIIVTVRAPTEAWYEFNLFYDTLGIEGVRIYPGKTTAAASFRVGCIGAVDARDMQRAVDAIGRTTNRLRQSHAATA</sequence>
<evidence type="ECO:0000256" key="5">
    <source>
        <dbReference type="ARBA" id="ARBA00023317"/>
    </source>
</evidence>
<comment type="cofactor">
    <cofactor evidence="1 7 9">
        <name>pyridoxal 5'-phosphate</name>
        <dbReference type="ChEBI" id="CHEBI:597326"/>
    </cofactor>
</comment>
<feature type="domain" description="Aminotransferase class V" evidence="10">
    <location>
        <begin position="18"/>
        <end position="328"/>
    </location>
</feature>